<proteinExistence type="predicted"/>
<name>A0AA35PM85_9SAUR</name>
<sequence length="249" mass="27281">MRPHPSERPDARTDSGQAKGCSARVNGGELGVPFFLAPSRNCSHSSGFHPGLVGQRVPGILRRKRPRGKELGKTEGAPVWVNMLRRRPAPTQQLRILSLRILRRLTAPDARPLPPCQRLVLSKASAPKRHPRNRRGCSSRLGPPPTGAATPAPHRFGFICPNPRPHRILSFWMRQTRVRSHLSYRSSPKRARPRGSLGFAAAAAARPSLPPPTGAASPAPPPSRAHPEWGARRDGEARRATQRRGRVDG</sequence>
<evidence type="ECO:0000313" key="3">
    <source>
        <dbReference type="Proteomes" id="UP001178461"/>
    </source>
</evidence>
<feature type="region of interest" description="Disordered" evidence="1">
    <location>
        <begin position="1"/>
        <end position="22"/>
    </location>
</feature>
<feature type="compositionally biased region" description="Basic and acidic residues" evidence="1">
    <location>
        <begin position="225"/>
        <end position="249"/>
    </location>
</feature>
<feature type="region of interest" description="Disordered" evidence="1">
    <location>
        <begin position="125"/>
        <end position="156"/>
    </location>
</feature>
<feature type="compositionally biased region" description="Basic residues" evidence="1">
    <location>
        <begin position="180"/>
        <end position="193"/>
    </location>
</feature>
<keyword evidence="3" id="KW-1185">Reference proteome</keyword>
<gene>
    <name evidence="2" type="ORF">PODLI_1B017285</name>
</gene>
<feature type="region of interest" description="Disordered" evidence="1">
    <location>
        <begin position="180"/>
        <end position="249"/>
    </location>
</feature>
<accession>A0AA35PM85</accession>
<reference evidence="2" key="1">
    <citation type="submission" date="2022-12" db="EMBL/GenBank/DDBJ databases">
        <authorList>
            <person name="Alioto T."/>
            <person name="Alioto T."/>
            <person name="Gomez Garrido J."/>
        </authorList>
    </citation>
    <scope>NUCLEOTIDE SEQUENCE</scope>
</reference>
<feature type="compositionally biased region" description="Basic residues" evidence="1">
    <location>
        <begin position="126"/>
        <end position="137"/>
    </location>
</feature>
<dbReference type="Proteomes" id="UP001178461">
    <property type="component" value="Chromosome Z"/>
</dbReference>
<dbReference type="EMBL" id="OX395140">
    <property type="protein sequence ID" value="CAI5793299.1"/>
    <property type="molecule type" value="Genomic_DNA"/>
</dbReference>
<organism evidence="2 3">
    <name type="scientific">Podarcis lilfordi</name>
    <name type="common">Lilford's wall lizard</name>
    <dbReference type="NCBI Taxonomy" id="74358"/>
    <lineage>
        <taxon>Eukaryota</taxon>
        <taxon>Metazoa</taxon>
        <taxon>Chordata</taxon>
        <taxon>Craniata</taxon>
        <taxon>Vertebrata</taxon>
        <taxon>Euteleostomi</taxon>
        <taxon>Lepidosauria</taxon>
        <taxon>Squamata</taxon>
        <taxon>Bifurcata</taxon>
        <taxon>Unidentata</taxon>
        <taxon>Episquamata</taxon>
        <taxon>Laterata</taxon>
        <taxon>Lacertibaenia</taxon>
        <taxon>Lacertidae</taxon>
        <taxon>Podarcis</taxon>
    </lineage>
</organism>
<feature type="compositionally biased region" description="Low complexity" evidence="1">
    <location>
        <begin position="194"/>
        <end position="207"/>
    </location>
</feature>
<dbReference type="AlphaFoldDB" id="A0AA35PM85"/>
<evidence type="ECO:0000256" key="1">
    <source>
        <dbReference type="SAM" id="MobiDB-lite"/>
    </source>
</evidence>
<evidence type="ECO:0000313" key="2">
    <source>
        <dbReference type="EMBL" id="CAI5793299.1"/>
    </source>
</evidence>
<feature type="compositionally biased region" description="Basic and acidic residues" evidence="1">
    <location>
        <begin position="1"/>
        <end position="13"/>
    </location>
</feature>
<feature type="compositionally biased region" description="Pro residues" evidence="1">
    <location>
        <begin position="208"/>
        <end position="224"/>
    </location>
</feature>
<protein>
    <submittedName>
        <fullName evidence="2">Uncharacterized protein</fullName>
    </submittedName>
</protein>